<reference evidence="1" key="1">
    <citation type="submission" date="2022-11" db="EMBL/GenBank/DDBJ databases">
        <title>Genome Sequence of Boeremia exigua.</title>
        <authorList>
            <person name="Buettner E."/>
        </authorList>
    </citation>
    <scope>NUCLEOTIDE SEQUENCE</scope>
    <source>
        <strain evidence="1">CU02</strain>
    </source>
</reference>
<sequence>MDHTFGKSRLFGSRGPSPAALSRSFDITSASGSELPVSTTACQPALDWEAASRPPACNARRQMSSTTLAEPQIPIAPTIIFRMRSRPRRLRVRRPCIRTEEIQRSRPSSASSPSPSFSTLRLLGIRYNRYCCVLRKISTLQSRQSGSHPPDQHTMQFLTILSASAALLGTAFAAPAKGGTVKGGNAKGGNAKAPASGPASASVTIYPSYTCTESNTRPPTDGTAGTGKTVSVTEGQCVITNIPLNGAVSASLTATPKAGALGCYLQLYKDQGCGVTLSNQYHGYPFNGVAADDFVGCAAPVIQSYGALAIQLLPRKPSESEKKCLKTRSIELEMSDIILLSLLSNKRTSSACLHKIEGVCSISCNSKDQAAVGEWYGSVCGVPTLSANPSPSASPDKTQASAPTPTQSTSTDHTSVEFEGMKDNQGGSESWGQKHWKSIVEGVLIPFAIVFLVAAIAALYAWYTRIRFRRRHRTMTDEERELHEERLYQERLREQGLIPLQTVDNSFRCRLGLKRNEANAQDPISNRRTRRRNLSISTTTPLIPDLTYNEDEAWNPQRPASARTVASSIAQRSVSSPLTPYPHIAPPLPIHSYNMRSPVMEKTAPKGRSAPHLSLITPVVRRGHLEYSLMYYKEEIMEREERLERHSTLGSLLAPLISESPSHQSELSHIPYDIRPLRTIHSRSLDLRHLALSTQSTTHDKSREGGPELRFYIDECSYLDIFISISSHLVRFMATVSSRYRLIRRPGPKENQFLISYNVVPNAQSVLRASAASNEAIFAARASSGQVCSLNRRQQCLMHIALGEKDERVSEIASHSRLSFASQAEPSFSNSFSTHPFSTSTASKRCFQIPSLPLINTRNSDFLHTIMPAEISPITPKAQCADIGAMSSAAPLQTEAATTEASSSPTMQTVFERDTRANNSESARAYPLNCLLIYDSSGSSVFVAPDGSIVRSSAGFKAGTVPGNYRSPFDHNMVHRTCVNAKTASAQQHTGPAVVPRGPHGQVQAQAARAHMPTRVPAPSYNPVLVPTAVRQTRAVVPPPGTPQRLVLLGPLRMIRSQCVANPQLLGPILVWLDQFMGAELHTPVSTDDVLFNVVYAVNIPMDDEHWRDWNKVLAVFPRAAAWHDMLTHEEPFDQVTSDHPTACLFIKGQPLELERKLYTSSPLSRLPNLLVGDYNMTSAAKNFVDSDLGIFMMLMLTFFAGAFLVRTVARQTVLPRVYRFLIRRQREQQQQHQEELERHQRVLDHILHDAIAERIRAAVAQQLQDQQDWRDWMEELERRANTTTEELQFRPVPGSLLYDSDDEYPEVIRGDKKGKRDK</sequence>
<evidence type="ECO:0000313" key="1">
    <source>
        <dbReference type="EMBL" id="KAJ8117298.1"/>
    </source>
</evidence>
<evidence type="ECO:0000313" key="2">
    <source>
        <dbReference type="Proteomes" id="UP001153331"/>
    </source>
</evidence>
<gene>
    <name evidence="1" type="ORF">OPT61_g1477</name>
</gene>
<comment type="caution">
    <text evidence="1">The sequence shown here is derived from an EMBL/GenBank/DDBJ whole genome shotgun (WGS) entry which is preliminary data.</text>
</comment>
<protein>
    <submittedName>
        <fullName evidence="1">Uncharacterized protein</fullName>
    </submittedName>
</protein>
<keyword evidence="2" id="KW-1185">Reference proteome</keyword>
<dbReference type="EMBL" id="JAPHNI010000058">
    <property type="protein sequence ID" value="KAJ8117298.1"/>
    <property type="molecule type" value="Genomic_DNA"/>
</dbReference>
<proteinExistence type="predicted"/>
<name>A0ACC2IQA3_9PLEO</name>
<accession>A0ACC2IQA3</accession>
<organism evidence="1 2">
    <name type="scientific">Boeremia exigua</name>
    <dbReference type="NCBI Taxonomy" id="749465"/>
    <lineage>
        <taxon>Eukaryota</taxon>
        <taxon>Fungi</taxon>
        <taxon>Dikarya</taxon>
        <taxon>Ascomycota</taxon>
        <taxon>Pezizomycotina</taxon>
        <taxon>Dothideomycetes</taxon>
        <taxon>Pleosporomycetidae</taxon>
        <taxon>Pleosporales</taxon>
        <taxon>Pleosporineae</taxon>
        <taxon>Didymellaceae</taxon>
        <taxon>Boeremia</taxon>
    </lineage>
</organism>
<dbReference type="Proteomes" id="UP001153331">
    <property type="component" value="Unassembled WGS sequence"/>
</dbReference>